<dbReference type="InterPro" id="IPR011991">
    <property type="entry name" value="ArsR-like_HTH"/>
</dbReference>
<evidence type="ECO:0000256" key="5">
    <source>
        <dbReference type="ARBA" id="ARBA00017394"/>
    </source>
</evidence>
<dbReference type="RefSeq" id="WP_338097408.1">
    <property type="nucleotide sequence ID" value="NZ_CP131061.1"/>
</dbReference>
<dbReference type="Pfam" id="PF01982">
    <property type="entry name" value="CTP-dep_RFKase"/>
    <property type="match status" value="1"/>
</dbReference>
<sequence>MDQIRYLKMLALLGCGKKSVKISVKDLENELQTSDKTISRNLKILEDDGLIGREITGTGQNIMIRPGGLKLLELEFADYKKIFDAVQTIDIDGTIVSGVGEGKYYISIDGYRKQFEEKLCFQPYPGTLNVRVREYCLPHRKKLKEMPSVKINGFSDGGRTFGEGYCYPSEIRGVSCAIIVPERTHYQEDLLEIIAPVNLRETLDLKDGDDVSVFVGKSACP</sequence>
<dbReference type="Gene3D" id="1.10.10.10">
    <property type="entry name" value="Winged helix-like DNA-binding domain superfamily/Winged helix DNA-binding domain"/>
    <property type="match status" value="1"/>
</dbReference>
<evidence type="ECO:0000256" key="1">
    <source>
        <dbReference type="ARBA" id="ARBA00003072"/>
    </source>
</evidence>
<evidence type="ECO:0000256" key="16">
    <source>
        <dbReference type="ARBA" id="ARBA00047857"/>
    </source>
</evidence>
<dbReference type="InterPro" id="IPR023602">
    <property type="entry name" value="Riboflavin_kinase_CTP-dep"/>
</dbReference>
<keyword evidence="12 17" id="KW-0460">Magnesium</keyword>
<dbReference type="GO" id="GO:0000166">
    <property type="term" value="F:nucleotide binding"/>
    <property type="evidence" value="ECO:0007669"/>
    <property type="project" value="UniProtKB-UniRule"/>
</dbReference>
<dbReference type="EC" id="2.7.1.161" evidence="4 17"/>
<evidence type="ECO:0000256" key="13">
    <source>
        <dbReference type="ARBA" id="ARBA00029789"/>
    </source>
</evidence>
<comment type="function">
    <text evidence="1 17">Catalyzes the CTP-dependent phosphorylation of riboflavin (vitamin B2) to form flavin mononucleotide (FMN).</text>
</comment>
<feature type="binding site" evidence="17">
    <location>
        <position position="192"/>
    </location>
    <ligand>
        <name>FMN</name>
        <dbReference type="ChEBI" id="CHEBI:58210"/>
    </ligand>
</feature>
<dbReference type="CDD" id="cd00090">
    <property type="entry name" value="HTH_ARSR"/>
    <property type="match status" value="1"/>
</dbReference>
<feature type="binding site" evidence="17">
    <location>
        <begin position="98"/>
        <end position="103"/>
    </location>
    <ligand>
        <name>CDP</name>
        <dbReference type="ChEBI" id="CHEBI:58069"/>
    </ligand>
</feature>
<keyword evidence="11 17" id="KW-0418">Kinase</keyword>
<dbReference type="Gene3D" id="2.40.30.30">
    <property type="entry name" value="Riboflavin kinase-like"/>
    <property type="match status" value="1"/>
</dbReference>
<feature type="binding site" evidence="17">
    <location>
        <position position="184"/>
    </location>
    <ligand>
        <name>FMN</name>
        <dbReference type="ChEBI" id="CHEBI:58210"/>
    </ligand>
</feature>
<dbReference type="GO" id="GO:0009231">
    <property type="term" value="P:riboflavin biosynthetic process"/>
    <property type="evidence" value="ECO:0007669"/>
    <property type="project" value="InterPro"/>
</dbReference>
<dbReference type="GeneID" id="89228654"/>
<evidence type="ECO:0000313" key="19">
    <source>
        <dbReference type="EMBL" id="WNY27430.1"/>
    </source>
</evidence>
<feature type="binding site" evidence="17">
    <location>
        <position position="127"/>
    </location>
    <ligand>
        <name>Mg(2+)</name>
        <dbReference type="ChEBI" id="CHEBI:18420"/>
    </ligand>
</feature>
<evidence type="ECO:0000259" key="18">
    <source>
        <dbReference type="Pfam" id="PF01982"/>
    </source>
</evidence>
<proteinExistence type="inferred from homology"/>
<evidence type="ECO:0000256" key="10">
    <source>
        <dbReference type="ARBA" id="ARBA00022741"/>
    </source>
</evidence>
<name>A0AA96V7U8_9EURY</name>
<keyword evidence="8 17" id="KW-0808">Transferase</keyword>
<evidence type="ECO:0000256" key="2">
    <source>
        <dbReference type="ARBA" id="ARBA00005219"/>
    </source>
</evidence>
<evidence type="ECO:0000256" key="3">
    <source>
        <dbReference type="ARBA" id="ARBA00006428"/>
    </source>
</evidence>
<dbReference type="PANTHER" id="PTHR40706:SF1">
    <property type="entry name" value="RIBOFLAVIN KINASE"/>
    <property type="match status" value="1"/>
</dbReference>
<keyword evidence="20" id="KW-1185">Reference proteome</keyword>
<evidence type="ECO:0000256" key="9">
    <source>
        <dbReference type="ARBA" id="ARBA00022723"/>
    </source>
</evidence>
<dbReference type="HAMAP" id="MF_01285">
    <property type="entry name" value="Riboflavin_kinase"/>
    <property type="match status" value="1"/>
</dbReference>
<dbReference type="SUPFAM" id="SSF46785">
    <property type="entry name" value="Winged helix' DNA-binding domain"/>
    <property type="match status" value="1"/>
</dbReference>
<dbReference type="InterPro" id="IPR036390">
    <property type="entry name" value="WH_DNA-bd_sf"/>
</dbReference>
<dbReference type="Proteomes" id="UP001304970">
    <property type="component" value="Chromosome"/>
</dbReference>
<evidence type="ECO:0000256" key="7">
    <source>
        <dbReference type="ARBA" id="ARBA00022643"/>
    </source>
</evidence>
<feature type="binding site" evidence="17">
    <location>
        <position position="129"/>
    </location>
    <ligand>
        <name>Mg(2+)</name>
        <dbReference type="ChEBI" id="CHEBI:18420"/>
    </ligand>
</feature>
<dbReference type="NCBIfam" id="NF010762">
    <property type="entry name" value="PRK14165.1"/>
    <property type="match status" value="1"/>
</dbReference>
<evidence type="ECO:0000256" key="4">
    <source>
        <dbReference type="ARBA" id="ARBA00011987"/>
    </source>
</evidence>
<dbReference type="EMBL" id="CP131061">
    <property type="protein sequence ID" value="WNY27430.1"/>
    <property type="molecule type" value="Genomic_DNA"/>
</dbReference>
<comment type="caution">
    <text evidence="17">Lacks conserved residue(s) required for the propagation of feature annotation.</text>
</comment>
<comment type="catalytic activity">
    <reaction evidence="16 17">
        <text>riboflavin + CTP = CDP + FMN + H(+)</text>
        <dbReference type="Rhea" id="RHEA:25021"/>
        <dbReference type="ChEBI" id="CHEBI:15378"/>
        <dbReference type="ChEBI" id="CHEBI:37563"/>
        <dbReference type="ChEBI" id="CHEBI:57986"/>
        <dbReference type="ChEBI" id="CHEBI:58069"/>
        <dbReference type="ChEBI" id="CHEBI:58210"/>
        <dbReference type="EC" id="2.7.1.161"/>
    </reaction>
</comment>
<comment type="pathway">
    <text evidence="2 17">Cofactor biosynthesis; FMN biosynthesis; FMN from riboflavin (CTP route): step 1/1.</text>
</comment>
<dbReference type="PANTHER" id="PTHR40706">
    <property type="entry name" value="RIBOFLAVIN KINASE"/>
    <property type="match status" value="1"/>
</dbReference>
<dbReference type="InterPro" id="IPR036388">
    <property type="entry name" value="WH-like_DNA-bd_sf"/>
</dbReference>
<keyword evidence="9 17" id="KW-0479">Metal-binding</keyword>
<feature type="binding site" evidence="17">
    <location>
        <begin position="197"/>
        <end position="200"/>
    </location>
    <ligand>
        <name>CDP</name>
        <dbReference type="ChEBI" id="CHEBI:58069"/>
    </ligand>
</feature>
<dbReference type="InterPro" id="IPR039063">
    <property type="entry name" value="RibK_CTP-dep"/>
</dbReference>
<evidence type="ECO:0000256" key="17">
    <source>
        <dbReference type="HAMAP-Rule" id="MF_01285"/>
    </source>
</evidence>
<keyword evidence="7 17" id="KW-0288">FMN</keyword>
<gene>
    <name evidence="17" type="primary">ribK</name>
    <name evidence="19" type="ORF">MsAm2_12270</name>
</gene>
<evidence type="ECO:0000313" key="20">
    <source>
        <dbReference type="Proteomes" id="UP001304970"/>
    </source>
</evidence>
<comment type="cofactor">
    <cofactor evidence="17">
        <name>Mg(2+)</name>
        <dbReference type="ChEBI" id="CHEBI:18420"/>
    </cofactor>
    <text evidence="17">Binds 1 Mg(2+) ion per subunit.</text>
</comment>
<evidence type="ECO:0000256" key="14">
    <source>
        <dbReference type="ARBA" id="ARBA00030544"/>
    </source>
</evidence>
<dbReference type="AlphaFoldDB" id="A0AA96V7U8"/>
<evidence type="ECO:0000256" key="8">
    <source>
        <dbReference type="ARBA" id="ARBA00022679"/>
    </source>
</evidence>
<feature type="domain" description="Riboflavin kinase" evidence="18">
    <location>
        <begin position="95"/>
        <end position="214"/>
    </location>
</feature>
<protein>
    <recommendedName>
        <fullName evidence="5 17">Riboflavin kinase</fullName>
        <shortName evidence="17">RFK</shortName>
        <ecNumber evidence="4 17">2.7.1.161</ecNumber>
    </recommendedName>
    <alternativeName>
        <fullName evidence="14 17">CTP-dependent riboflavin kinase</fullName>
    </alternativeName>
    <alternativeName>
        <fullName evidence="15 17">CTP:riboflavin 5'-phosphotransferase</fullName>
    </alternativeName>
    <alternativeName>
        <fullName evidence="13 17">Flavokinase</fullName>
    </alternativeName>
</protein>
<dbReference type="GO" id="GO:0008531">
    <property type="term" value="F:riboflavin kinase activity"/>
    <property type="evidence" value="ECO:0007669"/>
    <property type="project" value="InterPro"/>
</dbReference>
<comment type="similarity">
    <text evidence="3 17">Belongs to the archaeal riboflavin kinase family.</text>
</comment>
<evidence type="ECO:0000256" key="6">
    <source>
        <dbReference type="ARBA" id="ARBA00022630"/>
    </source>
</evidence>
<keyword evidence="6 17" id="KW-0285">Flavoprotein</keyword>
<evidence type="ECO:0000256" key="12">
    <source>
        <dbReference type="ARBA" id="ARBA00022842"/>
    </source>
</evidence>
<dbReference type="SUPFAM" id="SSF82114">
    <property type="entry name" value="Riboflavin kinase-like"/>
    <property type="match status" value="1"/>
</dbReference>
<dbReference type="GO" id="GO:0009398">
    <property type="term" value="P:FMN biosynthetic process"/>
    <property type="evidence" value="ECO:0007669"/>
    <property type="project" value="UniProtKB-UniRule"/>
</dbReference>
<dbReference type="GO" id="GO:0000287">
    <property type="term" value="F:magnesium ion binding"/>
    <property type="evidence" value="ECO:0007669"/>
    <property type="project" value="UniProtKB-UniRule"/>
</dbReference>
<accession>A0AA96V7U8</accession>
<dbReference type="InterPro" id="IPR023470">
    <property type="entry name" value="Riboflavin_kinase_archaeal"/>
</dbReference>
<evidence type="ECO:0000256" key="11">
    <source>
        <dbReference type="ARBA" id="ARBA00022777"/>
    </source>
</evidence>
<dbReference type="InterPro" id="IPR023465">
    <property type="entry name" value="Riboflavin_kinase_dom_sf"/>
</dbReference>
<evidence type="ECO:0000256" key="15">
    <source>
        <dbReference type="ARBA" id="ARBA00033116"/>
    </source>
</evidence>
<reference evidence="19 20" key="1">
    <citation type="submission" date="2023-07" db="EMBL/GenBank/DDBJ databases">
        <title>Closed genome sequence of Methanosarcinaceae archaeon Am2.</title>
        <authorList>
            <person name="Poehlein A."/>
            <person name="Protasov E."/>
            <person name="Platt K."/>
            <person name="Reeh H."/>
            <person name="Daniel R."/>
            <person name="Brune A."/>
        </authorList>
    </citation>
    <scope>NUCLEOTIDE SEQUENCE [LARGE SCALE GENOMIC DNA]</scope>
    <source>
        <strain evidence="19 20">Am2</strain>
    </source>
</reference>
<keyword evidence="10 17" id="KW-0547">Nucleotide-binding</keyword>
<organism evidence="19 20">
    <name type="scientific">Methanolapillus ohkumae</name>
    <dbReference type="NCBI Taxonomy" id="3028298"/>
    <lineage>
        <taxon>Archaea</taxon>
        <taxon>Methanobacteriati</taxon>
        <taxon>Methanobacteriota</taxon>
        <taxon>Stenosarchaea group</taxon>
        <taxon>Methanomicrobia</taxon>
        <taxon>Methanosarcinales</taxon>
        <taxon>Methanosarcinaceae</taxon>
        <taxon>Methanolapillus</taxon>
    </lineage>
</organism>